<evidence type="ECO:0000313" key="3">
    <source>
        <dbReference type="Proteomes" id="UP000219514"/>
    </source>
</evidence>
<feature type="domain" description="STAS" evidence="1">
    <location>
        <begin position="181"/>
        <end position="273"/>
    </location>
</feature>
<protein>
    <submittedName>
        <fullName evidence="2">Anti-anti-sigma regulatory factor (Antagonist of anti-sigma factor)</fullName>
    </submittedName>
</protein>
<dbReference type="Proteomes" id="UP000219514">
    <property type="component" value="Unassembled WGS sequence"/>
</dbReference>
<organism evidence="2 3">
    <name type="scientific">Geodermatophilus sabuli</name>
    <dbReference type="NCBI Taxonomy" id="1564158"/>
    <lineage>
        <taxon>Bacteria</taxon>
        <taxon>Bacillati</taxon>
        <taxon>Actinomycetota</taxon>
        <taxon>Actinomycetes</taxon>
        <taxon>Geodermatophilales</taxon>
        <taxon>Geodermatophilaceae</taxon>
        <taxon>Geodermatophilus</taxon>
    </lineage>
</organism>
<evidence type="ECO:0000259" key="1">
    <source>
        <dbReference type="PROSITE" id="PS50801"/>
    </source>
</evidence>
<dbReference type="PROSITE" id="PS50801">
    <property type="entry name" value="STAS"/>
    <property type="match status" value="1"/>
</dbReference>
<dbReference type="Gene3D" id="3.30.750.24">
    <property type="entry name" value="STAS domain"/>
    <property type="match status" value="1"/>
</dbReference>
<dbReference type="InterPro" id="IPR036513">
    <property type="entry name" value="STAS_dom_sf"/>
</dbReference>
<dbReference type="AlphaFoldDB" id="A0A285E8P2"/>
<dbReference type="OrthoDB" id="116243at2"/>
<gene>
    <name evidence="2" type="ORF">SAMN06893097_102187</name>
</gene>
<dbReference type="RefSeq" id="WP_097205438.1">
    <property type="nucleotide sequence ID" value="NZ_JACHXB010000003.1"/>
</dbReference>
<dbReference type="Pfam" id="PF01740">
    <property type="entry name" value="STAS"/>
    <property type="match status" value="1"/>
</dbReference>
<dbReference type="InterPro" id="IPR025847">
    <property type="entry name" value="MEDS_domain"/>
</dbReference>
<dbReference type="SUPFAM" id="SSF52091">
    <property type="entry name" value="SpoIIaa-like"/>
    <property type="match status" value="1"/>
</dbReference>
<accession>A0A285E8P2</accession>
<dbReference type="CDD" id="cd07043">
    <property type="entry name" value="STAS_anti-anti-sigma_factors"/>
    <property type="match status" value="1"/>
</dbReference>
<name>A0A285E8P2_9ACTN</name>
<proteinExistence type="predicted"/>
<dbReference type="EMBL" id="OBDO01000002">
    <property type="protein sequence ID" value="SNX95488.1"/>
    <property type="molecule type" value="Genomic_DNA"/>
</dbReference>
<evidence type="ECO:0000313" key="2">
    <source>
        <dbReference type="EMBL" id="SNX95488.1"/>
    </source>
</evidence>
<dbReference type="InterPro" id="IPR002645">
    <property type="entry name" value="STAS_dom"/>
</dbReference>
<keyword evidence="3" id="KW-1185">Reference proteome</keyword>
<sequence length="273" mass="29498">MGDVREAPDAEWDGHVLLLHRTEGERLAGLTAWVRRGLELGEKIIYTELPLMPEDALVPVLETRGVDVAAAVRDGQLVVLPPEEFYPPEGQRVVVEHALAEGFASVRISAEVRAALSVLSPSAVHGVEQRLDALVGDLPMSAMCQYSEAATTGTWLDDAVTTHLAGVHQSTFSTSRDLDGLALHGEVDATNTDVFTAVLSAASRHRARVLWVDLGEVSYVDAGSCWRLDDATRSYRSSGGHVLLVALQPPVELTMRMLEVDELPGMHLVGGEH</sequence>
<dbReference type="Pfam" id="PF14417">
    <property type="entry name" value="MEDS"/>
    <property type="match status" value="1"/>
</dbReference>
<reference evidence="2 3" key="1">
    <citation type="submission" date="2017-09" db="EMBL/GenBank/DDBJ databases">
        <authorList>
            <person name="Ehlers B."/>
            <person name="Leendertz F.H."/>
        </authorList>
    </citation>
    <scope>NUCLEOTIDE SEQUENCE [LARGE SCALE GENOMIC DNA]</scope>
    <source>
        <strain evidence="2 3">DSM 46844</strain>
    </source>
</reference>